<dbReference type="InterPro" id="IPR014347">
    <property type="entry name" value="Tautomerase/MIF_sf"/>
</dbReference>
<evidence type="ECO:0000313" key="2">
    <source>
        <dbReference type="Proteomes" id="UP000225972"/>
    </source>
</evidence>
<dbReference type="RefSeq" id="WP_099244233.1">
    <property type="nucleotide sequence ID" value="NZ_FXXP01000001.1"/>
</dbReference>
<gene>
    <name evidence="1" type="ORF">TRP8649_01913</name>
</gene>
<evidence type="ECO:0000313" key="1">
    <source>
        <dbReference type="EMBL" id="SMX27803.1"/>
    </source>
</evidence>
<dbReference type="EMBL" id="FXXP01000001">
    <property type="protein sequence ID" value="SMX27803.1"/>
    <property type="molecule type" value="Genomic_DNA"/>
</dbReference>
<keyword evidence="2" id="KW-1185">Reference proteome</keyword>
<dbReference type="OrthoDB" id="7665722at2"/>
<name>A0A238JBQ4_9RHOB</name>
<protein>
    <recommendedName>
        <fullName evidence="3">5-carboxymethyl-2-hydroxymuconate isomerase</fullName>
    </recommendedName>
</protein>
<organism evidence="1 2">
    <name type="scientific">Pelagimonas phthalicica</name>
    <dbReference type="NCBI Taxonomy" id="1037362"/>
    <lineage>
        <taxon>Bacteria</taxon>
        <taxon>Pseudomonadati</taxon>
        <taxon>Pseudomonadota</taxon>
        <taxon>Alphaproteobacteria</taxon>
        <taxon>Rhodobacterales</taxon>
        <taxon>Roseobacteraceae</taxon>
        <taxon>Pelagimonas</taxon>
    </lineage>
</organism>
<dbReference type="Proteomes" id="UP000225972">
    <property type="component" value="Unassembled WGS sequence"/>
</dbReference>
<accession>A0A238JBQ4</accession>
<proteinExistence type="predicted"/>
<dbReference type="AlphaFoldDB" id="A0A238JBQ4"/>
<reference evidence="2" key="1">
    <citation type="submission" date="2017-05" db="EMBL/GenBank/DDBJ databases">
        <authorList>
            <person name="Rodrigo-Torres L."/>
            <person name="Arahal R. D."/>
            <person name="Lucena T."/>
        </authorList>
    </citation>
    <scope>NUCLEOTIDE SEQUENCE [LARGE SCALE GENOMIC DNA]</scope>
    <source>
        <strain evidence="2">CECT 8649</strain>
    </source>
</reference>
<sequence length="110" mass="11968">MPHAELKYSDDLALDAAAILADIEAVISRHDGGAGACKGRAYHCSQFHHTHVLLTLSLLSKPHRDATFTQALMGDVEAAVKAKLPQSCHFSLSLTYSDAYYVTNYHEVPA</sequence>
<evidence type="ECO:0008006" key="3">
    <source>
        <dbReference type="Google" id="ProtNLM"/>
    </source>
</evidence>
<dbReference type="SUPFAM" id="SSF55331">
    <property type="entry name" value="Tautomerase/MIF"/>
    <property type="match status" value="1"/>
</dbReference>